<dbReference type="STRING" id="602072.A0A1R3RFW3"/>
<comment type="subcellular location">
    <subcellularLocation>
        <location evidence="1">Membrane</location>
        <topology evidence="1">Multi-pass membrane protein</topology>
    </subcellularLocation>
</comment>
<evidence type="ECO:0000259" key="7">
    <source>
        <dbReference type="Pfam" id="PF20684"/>
    </source>
</evidence>
<dbReference type="VEuPathDB" id="FungiDB:ASPCADRAFT_508516"/>
<feature type="transmembrane region" description="Helical" evidence="6">
    <location>
        <begin position="271"/>
        <end position="292"/>
    </location>
</feature>
<evidence type="ECO:0000256" key="4">
    <source>
        <dbReference type="ARBA" id="ARBA00023136"/>
    </source>
</evidence>
<name>A0A1R3RFW3_ASPC5</name>
<dbReference type="Proteomes" id="UP000188318">
    <property type="component" value="Unassembled WGS sequence"/>
</dbReference>
<evidence type="ECO:0000256" key="2">
    <source>
        <dbReference type="ARBA" id="ARBA00022692"/>
    </source>
</evidence>
<evidence type="ECO:0000256" key="6">
    <source>
        <dbReference type="SAM" id="Phobius"/>
    </source>
</evidence>
<dbReference type="Pfam" id="PF20684">
    <property type="entry name" value="Fung_rhodopsin"/>
    <property type="match status" value="1"/>
</dbReference>
<dbReference type="OrthoDB" id="4682787at2759"/>
<feature type="transmembrane region" description="Helical" evidence="6">
    <location>
        <begin position="147"/>
        <end position="172"/>
    </location>
</feature>
<dbReference type="InterPro" id="IPR049326">
    <property type="entry name" value="Rhodopsin_dom_fungi"/>
</dbReference>
<dbReference type="GO" id="GO:0016020">
    <property type="term" value="C:membrane"/>
    <property type="evidence" value="ECO:0007669"/>
    <property type="project" value="UniProtKB-SubCell"/>
</dbReference>
<keyword evidence="2 6" id="KW-0812">Transmembrane</keyword>
<evidence type="ECO:0000256" key="5">
    <source>
        <dbReference type="ARBA" id="ARBA00038359"/>
    </source>
</evidence>
<organism evidence="8 9">
    <name type="scientific">Aspergillus carbonarius (strain ITEM 5010)</name>
    <dbReference type="NCBI Taxonomy" id="602072"/>
    <lineage>
        <taxon>Eukaryota</taxon>
        <taxon>Fungi</taxon>
        <taxon>Dikarya</taxon>
        <taxon>Ascomycota</taxon>
        <taxon>Pezizomycotina</taxon>
        <taxon>Eurotiomycetes</taxon>
        <taxon>Eurotiomycetidae</taxon>
        <taxon>Eurotiales</taxon>
        <taxon>Aspergillaceae</taxon>
        <taxon>Aspergillus</taxon>
        <taxon>Aspergillus subgen. Circumdati</taxon>
    </lineage>
</organism>
<dbReference type="PANTHER" id="PTHR33048">
    <property type="entry name" value="PTH11-LIKE INTEGRAL MEMBRANE PROTEIN (AFU_ORTHOLOGUE AFUA_5G11245)"/>
    <property type="match status" value="1"/>
</dbReference>
<feature type="transmembrane region" description="Helical" evidence="6">
    <location>
        <begin position="111"/>
        <end position="135"/>
    </location>
</feature>
<keyword evidence="3 6" id="KW-1133">Transmembrane helix</keyword>
<feature type="domain" description="Rhodopsin" evidence="7">
    <location>
        <begin position="55"/>
        <end position="299"/>
    </location>
</feature>
<sequence length="380" mass="42169">MAALSPAQHDALLAAPAGIPPTGKASNITDPPNMQRGGRAIVLLLVIAASLCFAVRVFSKVFLIRNIKLSDYLMIVAWALLMGYIAPAWLVNNVAAGVDQWNITFSDFIGLLYYLHIGSIMYGICILFIKLSILLQLLEIFGRGKDFFFWFCHVTIWGNLLFYLIYTFVQIFACHPLSKSWDFLTTGSCLNIRLLNVIAGTLNALSDVIILILPQLRIWRLQMTVRRKIAISTVFLFGVLACVSGIARLVYTGLMFESPKPFKPTPNYSYFSYMAGLWTVPELAMGIIAGCLPSCPKFFQALLQTAVISKWSSYVQNSMSGLFRQARRSSDSSRIVESEAQCTKSDGLRKPPDQYPLTSFASVRSDTVYLTAGSRLSTSS</sequence>
<gene>
    <name evidence="8" type="ORF">ASPCADRAFT_508516</name>
</gene>
<feature type="transmembrane region" description="Helical" evidence="6">
    <location>
        <begin position="234"/>
        <end position="251"/>
    </location>
</feature>
<evidence type="ECO:0000313" key="9">
    <source>
        <dbReference type="Proteomes" id="UP000188318"/>
    </source>
</evidence>
<dbReference type="EMBL" id="KV907504">
    <property type="protein sequence ID" value="OOF93347.1"/>
    <property type="molecule type" value="Genomic_DNA"/>
</dbReference>
<evidence type="ECO:0000256" key="1">
    <source>
        <dbReference type="ARBA" id="ARBA00004141"/>
    </source>
</evidence>
<proteinExistence type="inferred from homology"/>
<comment type="similarity">
    <text evidence="5">Belongs to the SAT4 family.</text>
</comment>
<feature type="transmembrane region" description="Helical" evidence="6">
    <location>
        <begin position="71"/>
        <end position="91"/>
    </location>
</feature>
<evidence type="ECO:0000313" key="8">
    <source>
        <dbReference type="EMBL" id="OOF93347.1"/>
    </source>
</evidence>
<dbReference type="InterPro" id="IPR052337">
    <property type="entry name" value="SAT4-like"/>
</dbReference>
<accession>A0A1R3RFW3</accession>
<dbReference type="PANTHER" id="PTHR33048:SF47">
    <property type="entry name" value="INTEGRAL MEMBRANE PROTEIN-RELATED"/>
    <property type="match status" value="1"/>
</dbReference>
<dbReference type="OMA" id="CDIAIFL"/>
<feature type="transmembrane region" description="Helical" evidence="6">
    <location>
        <begin position="40"/>
        <end position="59"/>
    </location>
</feature>
<protein>
    <recommendedName>
        <fullName evidence="7">Rhodopsin domain-containing protein</fullName>
    </recommendedName>
</protein>
<dbReference type="AlphaFoldDB" id="A0A1R3RFW3"/>
<reference evidence="9" key="1">
    <citation type="journal article" date="2017" name="Genome Biol.">
        <title>Comparative genomics reveals high biological diversity and specific adaptations in the industrially and medically important fungal genus Aspergillus.</title>
        <authorList>
            <person name="de Vries R.P."/>
            <person name="Riley R."/>
            <person name="Wiebenga A."/>
            <person name="Aguilar-Osorio G."/>
            <person name="Amillis S."/>
            <person name="Uchima C.A."/>
            <person name="Anderluh G."/>
            <person name="Asadollahi M."/>
            <person name="Askin M."/>
            <person name="Barry K."/>
            <person name="Battaglia E."/>
            <person name="Bayram O."/>
            <person name="Benocci T."/>
            <person name="Braus-Stromeyer S.A."/>
            <person name="Caldana C."/>
            <person name="Canovas D."/>
            <person name="Cerqueira G.C."/>
            <person name="Chen F."/>
            <person name="Chen W."/>
            <person name="Choi C."/>
            <person name="Clum A."/>
            <person name="Dos Santos R.A."/>
            <person name="Damasio A.R."/>
            <person name="Diallinas G."/>
            <person name="Emri T."/>
            <person name="Fekete E."/>
            <person name="Flipphi M."/>
            <person name="Freyberg S."/>
            <person name="Gallo A."/>
            <person name="Gournas C."/>
            <person name="Habgood R."/>
            <person name="Hainaut M."/>
            <person name="Harispe M.L."/>
            <person name="Henrissat B."/>
            <person name="Hilden K.S."/>
            <person name="Hope R."/>
            <person name="Hossain A."/>
            <person name="Karabika E."/>
            <person name="Karaffa L."/>
            <person name="Karanyi Z."/>
            <person name="Krasevec N."/>
            <person name="Kuo A."/>
            <person name="Kusch H."/>
            <person name="LaButti K."/>
            <person name="Lagendijk E.L."/>
            <person name="Lapidus A."/>
            <person name="Levasseur A."/>
            <person name="Lindquist E."/>
            <person name="Lipzen A."/>
            <person name="Logrieco A.F."/>
            <person name="MacCabe A."/>
            <person name="Maekelae M.R."/>
            <person name="Malavazi I."/>
            <person name="Melin P."/>
            <person name="Meyer V."/>
            <person name="Mielnichuk N."/>
            <person name="Miskei M."/>
            <person name="Molnar A.P."/>
            <person name="Mule G."/>
            <person name="Ngan C.Y."/>
            <person name="Orejas M."/>
            <person name="Orosz E."/>
            <person name="Ouedraogo J.P."/>
            <person name="Overkamp K.M."/>
            <person name="Park H.-S."/>
            <person name="Perrone G."/>
            <person name="Piumi F."/>
            <person name="Punt P.J."/>
            <person name="Ram A.F."/>
            <person name="Ramon A."/>
            <person name="Rauscher S."/>
            <person name="Record E."/>
            <person name="Riano-Pachon D.M."/>
            <person name="Robert V."/>
            <person name="Roehrig J."/>
            <person name="Ruller R."/>
            <person name="Salamov A."/>
            <person name="Salih N.S."/>
            <person name="Samson R.A."/>
            <person name="Sandor E."/>
            <person name="Sanguinetti M."/>
            <person name="Schuetze T."/>
            <person name="Sepcic K."/>
            <person name="Shelest E."/>
            <person name="Sherlock G."/>
            <person name="Sophianopoulou V."/>
            <person name="Squina F.M."/>
            <person name="Sun H."/>
            <person name="Susca A."/>
            <person name="Todd R.B."/>
            <person name="Tsang A."/>
            <person name="Unkles S.E."/>
            <person name="van de Wiele N."/>
            <person name="van Rossen-Uffink D."/>
            <person name="Oliveira J.V."/>
            <person name="Vesth T.C."/>
            <person name="Visser J."/>
            <person name="Yu J.-H."/>
            <person name="Zhou M."/>
            <person name="Andersen M.R."/>
            <person name="Archer D.B."/>
            <person name="Baker S.E."/>
            <person name="Benoit I."/>
            <person name="Brakhage A.A."/>
            <person name="Braus G.H."/>
            <person name="Fischer R."/>
            <person name="Frisvad J.C."/>
            <person name="Goldman G.H."/>
            <person name="Houbraken J."/>
            <person name="Oakley B."/>
            <person name="Pocsi I."/>
            <person name="Scazzocchio C."/>
            <person name="Seiboth B."/>
            <person name="vanKuyk P.A."/>
            <person name="Wortman J."/>
            <person name="Dyer P.S."/>
            <person name="Grigoriev I.V."/>
        </authorList>
    </citation>
    <scope>NUCLEOTIDE SEQUENCE [LARGE SCALE GENOMIC DNA]</scope>
    <source>
        <strain evidence="9">ITEM 5010</strain>
    </source>
</reference>
<evidence type="ECO:0000256" key="3">
    <source>
        <dbReference type="ARBA" id="ARBA00022989"/>
    </source>
</evidence>
<keyword evidence="4 6" id="KW-0472">Membrane</keyword>
<keyword evidence="9" id="KW-1185">Reference proteome</keyword>
<feature type="transmembrane region" description="Helical" evidence="6">
    <location>
        <begin position="192"/>
        <end position="213"/>
    </location>
</feature>